<keyword evidence="1" id="KW-1133">Transmembrane helix</keyword>
<reference evidence="2 3" key="1">
    <citation type="submission" date="2023-08" db="EMBL/GenBank/DDBJ databases">
        <title>Microbacterium aquilitoris sp. nov. and Microbacterium gwkjibeachense sp. nov., isolated from beach.</title>
        <authorList>
            <person name="Lee S.D."/>
            <person name="Yang H."/>
            <person name="Kim I."/>
        </authorList>
    </citation>
    <scope>NUCLEOTIDE SEQUENCE [LARGE SCALE GENOMIC DNA]</scope>
    <source>
        <strain evidence="2 3">KSW-18</strain>
    </source>
</reference>
<keyword evidence="1" id="KW-0472">Membrane</keyword>
<evidence type="ECO:0000313" key="3">
    <source>
        <dbReference type="Proteomes" id="UP001262835"/>
    </source>
</evidence>
<evidence type="ECO:0000256" key="1">
    <source>
        <dbReference type="SAM" id="Phobius"/>
    </source>
</evidence>
<feature type="transmembrane region" description="Helical" evidence="1">
    <location>
        <begin position="97"/>
        <end position="115"/>
    </location>
</feature>
<dbReference type="Proteomes" id="UP001262835">
    <property type="component" value="Unassembled WGS sequence"/>
</dbReference>
<gene>
    <name evidence="2" type="ORF">Q9S78_07415</name>
</gene>
<keyword evidence="3" id="KW-1185">Reference proteome</keyword>
<feature type="transmembrane region" description="Helical" evidence="1">
    <location>
        <begin position="63"/>
        <end position="85"/>
    </location>
</feature>
<name>A0ABU3GJD5_9MICO</name>
<keyword evidence="1" id="KW-0812">Transmembrane</keyword>
<dbReference type="EMBL" id="JAUZVT010000002">
    <property type="protein sequence ID" value="MDT3330495.1"/>
    <property type="molecule type" value="Genomic_DNA"/>
</dbReference>
<protein>
    <submittedName>
        <fullName evidence="2">Fe-S protein</fullName>
    </submittedName>
</protein>
<feature type="transmembrane region" description="Helical" evidence="1">
    <location>
        <begin position="6"/>
        <end position="25"/>
    </location>
</feature>
<dbReference type="RefSeq" id="WP_311857695.1">
    <property type="nucleotide sequence ID" value="NZ_JAUZVT010000002.1"/>
</dbReference>
<feature type="transmembrane region" description="Helical" evidence="1">
    <location>
        <begin position="37"/>
        <end position="57"/>
    </location>
</feature>
<sequence>METLRSIVVLVHLIGFATLFGAWVVELVGQRRVTRIMHWGLGIALVAGLALSAPWGLDHDLNYVKIGIKLVILVIIGGLLGAGAGRLRKSGSVPAGIFWPIGILTLVNAGLAVIWR</sequence>
<organism evidence="2 3">
    <name type="scientific">Microbacterium aquilitoris</name>
    <dbReference type="NCBI Taxonomy" id="3067307"/>
    <lineage>
        <taxon>Bacteria</taxon>
        <taxon>Bacillati</taxon>
        <taxon>Actinomycetota</taxon>
        <taxon>Actinomycetes</taxon>
        <taxon>Micrococcales</taxon>
        <taxon>Microbacteriaceae</taxon>
        <taxon>Microbacterium</taxon>
    </lineage>
</organism>
<accession>A0ABU3GJD5</accession>
<proteinExistence type="predicted"/>
<comment type="caution">
    <text evidence="2">The sequence shown here is derived from an EMBL/GenBank/DDBJ whole genome shotgun (WGS) entry which is preliminary data.</text>
</comment>
<evidence type="ECO:0000313" key="2">
    <source>
        <dbReference type="EMBL" id="MDT3330495.1"/>
    </source>
</evidence>